<evidence type="ECO:0000256" key="11">
    <source>
        <dbReference type="ARBA" id="ARBA00023224"/>
    </source>
</evidence>
<keyword evidence="10 12" id="KW-0675">Receptor</keyword>
<dbReference type="InterPro" id="IPR000276">
    <property type="entry name" value="GPCR_Rhodpsn"/>
</dbReference>
<keyword evidence="7 13" id="KW-1133">Transmembrane helix</keyword>
<keyword evidence="6 13" id="KW-0552">Olfaction</keyword>
<evidence type="ECO:0000313" key="16">
    <source>
        <dbReference type="RefSeq" id="XP_033779138.1"/>
    </source>
</evidence>
<proteinExistence type="inferred from homology"/>
<dbReference type="AlphaFoldDB" id="A0A6P8PWE4"/>
<dbReference type="InterPro" id="IPR000725">
    <property type="entry name" value="Olfact_rcpt"/>
</dbReference>
<comment type="similarity">
    <text evidence="2 12">Belongs to the G-protein coupled receptor 1 family.</text>
</comment>
<evidence type="ECO:0000256" key="12">
    <source>
        <dbReference type="RuleBase" id="RU000688"/>
    </source>
</evidence>
<feature type="transmembrane region" description="Helical" evidence="13">
    <location>
        <begin position="24"/>
        <end position="46"/>
    </location>
</feature>
<keyword evidence="8 12" id="KW-0297">G-protein coupled receptor</keyword>
<evidence type="ECO:0000256" key="6">
    <source>
        <dbReference type="ARBA" id="ARBA00022725"/>
    </source>
</evidence>
<evidence type="ECO:0000256" key="1">
    <source>
        <dbReference type="ARBA" id="ARBA00004651"/>
    </source>
</evidence>
<evidence type="ECO:0000256" key="5">
    <source>
        <dbReference type="ARBA" id="ARBA00022692"/>
    </source>
</evidence>
<dbReference type="PANTHER" id="PTHR26452">
    <property type="entry name" value="OLFACTORY RECEPTOR"/>
    <property type="match status" value="1"/>
</dbReference>
<comment type="subcellular location">
    <subcellularLocation>
        <location evidence="1 13">Cell membrane</location>
        <topology evidence="1 13">Multi-pass membrane protein</topology>
    </subcellularLocation>
</comment>
<dbReference type="GO" id="GO:0004930">
    <property type="term" value="F:G protein-coupled receptor activity"/>
    <property type="evidence" value="ECO:0007669"/>
    <property type="project" value="UniProtKB-KW"/>
</dbReference>
<gene>
    <name evidence="16" type="primary">LOC117349653</name>
</gene>
<evidence type="ECO:0000256" key="2">
    <source>
        <dbReference type="ARBA" id="ARBA00010663"/>
    </source>
</evidence>
<evidence type="ECO:0000256" key="13">
    <source>
        <dbReference type="RuleBase" id="RU363047"/>
    </source>
</evidence>
<feature type="transmembrane region" description="Helical" evidence="13">
    <location>
        <begin position="138"/>
        <end position="161"/>
    </location>
</feature>
<dbReference type="GeneID" id="117349653"/>
<feature type="transmembrane region" description="Helical" evidence="13">
    <location>
        <begin position="270"/>
        <end position="289"/>
    </location>
</feature>
<dbReference type="PRINTS" id="PR00245">
    <property type="entry name" value="OLFACTORYR"/>
</dbReference>
<dbReference type="InParanoid" id="A0A6P8PWE4"/>
<sequence>MINQTHVKEFFLVGLPVLPELQILVFWMFLLMYIVTMSVNLVLITIVKISRHLHRPMYFFLCNLSFLEIGYVSVTVPRILISLLTHKKSISFEGCFLQVFFFTFLCATETVLLGIMSFDRYVAICHPLRYAIIMSCRVCLQLIITTWTFAFLATSFPIILISTLPFCGPNVIDHFFCECAPLLKLVCGYADFGDLAVTVCAAITILCSVMITLLSYIFIITTILQMSSSTGNQKAFSTCASHLTVVIIFYSTILAMYIKPTARDAHQNKVMAVLYAVVTPLVNPFIYSLKNKEVKEALYKHIAKIRIPIETK</sequence>
<dbReference type="InterPro" id="IPR050516">
    <property type="entry name" value="Olfactory_GPCR"/>
</dbReference>
<reference evidence="16" key="1">
    <citation type="submission" date="2025-08" db="UniProtKB">
        <authorList>
            <consortium name="RefSeq"/>
        </authorList>
    </citation>
    <scope>IDENTIFICATION</scope>
</reference>
<keyword evidence="5 12" id="KW-0812">Transmembrane</keyword>
<dbReference type="Proteomes" id="UP000515159">
    <property type="component" value="Chromosome 16"/>
</dbReference>
<protein>
    <recommendedName>
        <fullName evidence="13">Olfactory receptor</fullName>
    </recommendedName>
</protein>
<dbReference type="GO" id="GO:0004984">
    <property type="term" value="F:olfactory receptor activity"/>
    <property type="evidence" value="ECO:0007669"/>
    <property type="project" value="InterPro"/>
</dbReference>
<dbReference type="PROSITE" id="PS00237">
    <property type="entry name" value="G_PROTEIN_RECEP_F1_1"/>
    <property type="match status" value="1"/>
</dbReference>
<evidence type="ECO:0000256" key="4">
    <source>
        <dbReference type="ARBA" id="ARBA00022606"/>
    </source>
</evidence>
<keyword evidence="11 12" id="KW-0807">Transducer</keyword>
<accession>A0A6P8PWE4</accession>
<evidence type="ECO:0000256" key="7">
    <source>
        <dbReference type="ARBA" id="ARBA00022989"/>
    </source>
</evidence>
<evidence type="ECO:0000256" key="3">
    <source>
        <dbReference type="ARBA" id="ARBA00022475"/>
    </source>
</evidence>
<dbReference type="RefSeq" id="XP_033779138.1">
    <property type="nucleotide sequence ID" value="XM_033923247.1"/>
</dbReference>
<feature type="transmembrane region" description="Helical" evidence="13">
    <location>
        <begin position="96"/>
        <end position="118"/>
    </location>
</feature>
<feature type="domain" description="G-protein coupled receptors family 1 profile" evidence="14">
    <location>
        <begin position="39"/>
        <end position="287"/>
    </location>
</feature>
<feature type="transmembrane region" description="Helical" evidence="13">
    <location>
        <begin position="236"/>
        <end position="258"/>
    </location>
</feature>
<feature type="transmembrane region" description="Helical" evidence="13">
    <location>
        <begin position="195"/>
        <end position="224"/>
    </location>
</feature>
<dbReference type="Pfam" id="PF13853">
    <property type="entry name" value="7tm_4"/>
    <property type="match status" value="1"/>
</dbReference>
<dbReference type="OrthoDB" id="9444602at2759"/>
<dbReference type="FunFam" id="1.10.1220.70:FF:000001">
    <property type="entry name" value="Olfactory receptor"/>
    <property type="match status" value="1"/>
</dbReference>
<feature type="transmembrane region" description="Helical" evidence="13">
    <location>
        <begin position="58"/>
        <end position="84"/>
    </location>
</feature>
<dbReference type="FunFam" id="1.20.1070.10:FF:000001">
    <property type="entry name" value="Olfactory receptor"/>
    <property type="match status" value="1"/>
</dbReference>
<keyword evidence="4 13" id="KW-0716">Sensory transduction</keyword>
<dbReference type="Gene3D" id="1.20.1070.10">
    <property type="entry name" value="Rhodopsin 7-helix transmembrane proteins"/>
    <property type="match status" value="1"/>
</dbReference>
<name>A0A6P8PWE4_GEOSA</name>
<keyword evidence="15" id="KW-1185">Reference proteome</keyword>
<dbReference type="GO" id="GO:0005886">
    <property type="term" value="C:plasma membrane"/>
    <property type="evidence" value="ECO:0007669"/>
    <property type="project" value="UniProtKB-SubCell"/>
</dbReference>
<dbReference type="PROSITE" id="PS50262">
    <property type="entry name" value="G_PROTEIN_RECEP_F1_2"/>
    <property type="match status" value="1"/>
</dbReference>
<keyword evidence="3 13" id="KW-1003">Cell membrane</keyword>
<organism evidence="15 16">
    <name type="scientific">Geotrypetes seraphini</name>
    <name type="common">Gaboon caecilian</name>
    <name type="synonym">Caecilia seraphini</name>
    <dbReference type="NCBI Taxonomy" id="260995"/>
    <lineage>
        <taxon>Eukaryota</taxon>
        <taxon>Metazoa</taxon>
        <taxon>Chordata</taxon>
        <taxon>Craniata</taxon>
        <taxon>Vertebrata</taxon>
        <taxon>Euteleostomi</taxon>
        <taxon>Amphibia</taxon>
        <taxon>Gymnophiona</taxon>
        <taxon>Geotrypetes</taxon>
    </lineage>
</organism>
<evidence type="ECO:0000313" key="15">
    <source>
        <dbReference type="Proteomes" id="UP000515159"/>
    </source>
</evidence>
<evidence type="ECO:0000256" key="8">
    <source>
        <dbReference type="ARBA" id="ARBA00023040"/>
    </source>
</evidence>
<keyword evidence="9 13" id="KW-0472">Membrane</keyword>
<dbReference type="CDD" id="cd13954">
    <property type="entry name" value="7tmA_OR"/>
    <property type="match status" value="1"/>
</dbReference>
<dbReference type="PRINTS" id="PR00237">
    <property type="entry name" value="GPCRRHODOPSN"/>
</dbReference>
<evidence type="ECO:0000259" key="14">
    <source>
        <dbReference type="PROSITE" id="PS50262"/>
    </source>
</evidence>
<evidence type="ECO:0000256" key="10">
    <source>
        <dbReference type="ARBA" id="ARBA00023170"/>
    </source>
</evidence>
<dbReference type="KEGG" id="gsh:117349653"/>
<dbReference type="InterPro" id="IPR017452">
    <property type="entry name" value="GPCR_Rhodpsn_7TM"/>
</dbReference>
<dbReference type="SUPFAM" id="SSF81321">
    <property type="entry name" value="Family A G protein-coupled receptor-like"/>
    <property type="match status" value="1"/>
</dbReference>
<evidence type="ECO:0000256" key="9">
    <source>
        <dbReference type="ARBA" id="ARBA00023136"/>
    </source>
</evidence>